<evidence type="ECO:0000313" key="2">
    <source>
        <dbReference type="EMBL" id="XDQ67185.1"/>
    </source>
</evidence>
<dbReference type="PANTHER" id="PTHR36156:SF2">
    <property type="entry name" value="CUPIN TYPE-2 DOMAIN-CONTAINING PROTEIN"/>
    <property type="match status" value="1"/>
</dbReference>
<name>A0AB39SFM1_9ACTN</name>
<evidence type="ECO:0000259" key="1">
    <source>
        <dbReference type="Pfam" id="PF07883"/>
    </source>
</evidence>
<dbReference type="InterPro" id="IPR014710">
    <property type="entry name" value="RmlC-like_jellyroll"/>
</dbReference>
<accession>A0AB39SFM1</accession>
<dbReference type="InterPro" id="IPR047142">
    <property type="entry name" value="OryJ/VirC-like"/>
</dbReference>
<reference evidence="2" key="1">
    <citation type="submission" date="2024-07" db="EMBL/GenBank/DDBJ databases">
        <authorList>
            <person name="Yu S.T."/>
        </authorList>
    </citation>
    <scope>NUCLEOTIDE SEQUENCE</scope>
    <source>
        <strain evidence="2">R35</strain>
    </source>
</reference>
<dbReference type="Gene3D" id="2.60.120.10">
    <property type="entry name" value="Jelly Rolls"/>
    <property type="match status" value="1"/>
</dbReference>
<sequence length="180" mass="20038">MADLKRYVVGLDDKGKSAVLQTGVPNQQEFPGFFWRATLWKTRETPVDNSIPGDRSVEGGAARSPFPNGMLVRAMEFWPEPDPETTEKLFADLNKVAAENHQPGEAVKPRHPTMHKTDTLDVFHIVRGEIYLVLDEDEILLKPSDTVVIQGSNHGWSNRGTEPCLILGSMTDALPRESSE</sequence>
<dbReference type="PANTHER" id="PTHR36156">
    <property type="entry name" value="SLR2101 PROTEIN"/>
    <property type="match status" value="1"/>
</dbReference>
<dbReference type="Pfam" id="PF07883">
    <property type="entry name" value="Cupin_2"/>
    <property type="match status" value="1"/>
</dbReference>
<gene>
    <name evidence="2" type="ORF">AB5J50_43575</name>
</gene>
<feature type="domain" description="Cupin type-2" evidence="1">
    <location>
        <begin position="102"/>
        <end position="167"/>
    </location>
</feature>
<dbReference type="AlphaFoldDB" id="A0AB39SFM1"/>
<dbReference type="RefSeq" id="WP_369264112.1">
    <property type="nucleotide sequence ID" value="NZ_CP163440.1"/>
</dbReference>
<proteinExistence type="predicted"/>
<organism evidence="2">
    <name type="scientific">Streptomyces sp. R35</name>
    <dbReference type="NCBI Taxonomy" id="3238630"/>
    <lineage>
        <taxon>Bacteria</taxon>
        <taxon>Bacillati</taxon>
        <taxon>Actinomycetota</taxon>
        <taxon>Actinomycetes</taxon>
        <taxon>Kitasatosporales</taxon>
        <taxon>Streptomycetaceae</taxon>
        <taxon>Streptomyces</taxon>
    </lineage>
</organism>
<dbReference type="InterPro" id="IPR013096">
    <property type="entry name" value="Cupin_2"/>
</dbReference>
<dbReference type="InterPro" id="IPR011051">
    <property type="entry name" value="RmlC_Cupin_sf"/>
</dbReference>
<protein>
    <submittedName>
        <fullName evidence="2">Cupin domain-containing protein</fullName>
    </submittedName>
</protein>
<dbReference type="SUPFAM" id="SSF51182">
    <property type="entry name" value="RmlC-like cupins"/>
    <property type="match status" value="1"/>
</dbReference>
<dbReference type="EMBL" id="CP163440">
    <property type="protein sequence ID" value="XDQ67185.1"/>
    <property type="molecule type" value="Genomic_DNA"/>
</dbReference>